<sequence>MSKPTVAHRIERPVVFVCDIQEVFRKTIHEFDKVILSSQKLLKLAKVLSIPIHTTTQNATRLGPIVPELQPHLGPNPHHDKTRFSMLIPQVATSLEPNSSVAIIGIESHVCVTQTALDLLKAGHNVYILADAVSSANPEEVPVALRRLAAAGAVVTTTEGWVYEVMGDAAVPEFREVIKVVKETAADTKVALKALTPRI</sequence>
<dbReference type="InterPro" id="IPR050993">
    <property type="entry name" value="Isochorismatase_domain"/>
</dbReference>
<dbReference type="Proteomes" id="UP000028545">
    <property type="component" value="Unassembled WGS sequence"/>
</dbReference>
<evidence type="ECO:0000256" key="1">
    <source>
        <dbReference type="ARBA" id="ARBA00006336"/>
    </source>
</evidence>
<dbReference type="Gene3D" id="3.40.50.850">
    <property type="entry name" value="Isochorismatase-like"/>
    <property type="match status" value="1"/>
</dbReference>
<dbReference type="VEuPathDB" id="FungiDB:SAPIO_CDS2972"/>
<gene>
    <name evidence="3" type="ORF">SAPIO_CDS2972</name>
</gene>
<dbReference type="HOGENOM" id="CLU_066901_0_0_1"/>
<dbReference type="GeneID" id="27722044"/>
<dbReference type="PANTHER" id="PTHR14119">
    <property type="entry name" value="HYDROLASE"/>
    <property type="match status" value="1"/>
</dbReference>
<dbReference type="PANTHER" id="PTHR14119:SF3">
    <property type="entry name" value="ISOCHORISMATASE DOMAIN-CONTAINING PROTEIN 2"/>
    <property type="match status" value="1"/>
</dbReference>
<protein>
    <recommendedName>
        <fullName evidence="2">Isochorismatase-like domain-containing protein</fullName>
    </recommendedName>
</protein>
<proteinExistence type="inferred from homology"/>
<dbReference type="SUPFAM" id="SSF52499">
    <property type="entry name" value="Isochorismatase-like hydrolases"/>
    <property type="match status" value="1"/>
</dbReference>
<keyword evidence="4" id="KW-1185">Reference proteome</keyword>
<dbReference type="KEGG" id="sapo:SAPIO_CDS2972"/>
<dbReference type="RefSeq" id="XP_016644648.1">
    <property type="nucleotide sequence ID" value="XM_016785866.1"/>
</dbReference>
<dbReference type="OMA" id="HVCVFQT"/>
<dbReference type="Pfam" id="PF00857">
    <property type="entry name" value="Isochorismatase"/>
    <property type="match status" value="1"/>
</dbReference>
<organism evidence="3 4">
    <name type="scientific">Pseudallescheria apiosperma</name>
    <name type="common">Scedosporium apiospermum</name>
    <dbReference type="NCBI Taxonomy" id="563466"/>
    <lineage>
        <taxon>Eukaryota</taxon>
        <taxon>Fungi</taxon>
        <taxon>Dikarya</taxon>
        <taxon>Ascomycota</taxon>
        <taxon>Pezizomycotina</taxon>
        <taxon>Sordariomycetes</taxon>
        <taxon>Hypocreomycetidae</taxon>
        <taxon>Microascales</taxon>
        <taxon>Microascaceae</taxon>
        <taxon>Scedosporium</taxon>
    </lineage>
</organism>
<dbReference type="OrthoDB" id="269496at2759"/>
<name>A0A084GBY7_PSEDA</name>
<evidence type="ECO:0000313" key="4">
    <source>
        <dbReference type="Proteomes" id="UP000028545"/>
    </source>
</evidence>
<reference evidence="3 4" key="1">
    <citation type="journal article" date="2014" name="Genome Announc.">
        <title>Draft genome sequence of the pathogenic fungus Scedosporium apiospermum.</title>
        <authorList>
            <person name="Vandeputte P."/>
            <person name="Ghamrawi S."/>
            <person name="Rechenmann M."/>
            <person name="Iltis A."/>
            <person name="Giraud S."/>
            <person name="Fleury M."/>
            <person name="Thornton C."/>
            <person name="Delhaes L."/>
            <person name="Meyer W."/>
            <person name="Papon N."/>
            <person name="Bouchara J.P."/>
        </authorList>
    </citation>
    <scope>NUCLEOTIDE SEQUENCE [LARGE SCALE GENOMIC DNA]</scope>
    <source>
        <strain evidence="3 4">IHEM 14462</strain>
    </source>
</reference>
<feature type="domain" description="Isochorismatase-like" evidence="2">
    <location>
        <begin position="14"/>
        <end position="159"/>
    </location>
</feature>
<accession>A0A084GBY7</accession>
<comment type="caution">
    <text evidence="3">The sequence shown here is derived from an EMBL/GenBank/DDBJ whole genome shotgun (WGS) entry which is preliminary data.</text>
</comment>
<dbReference type="AlphaFoldDB" id="A0A084GBY7"/>
<evidence type="ECO:0000313" key="3">
    <source>
        <dbReference type="EMBL" id="KEZ44849.1"/>
    </source>
</evidence>
<dbReference type="EMBL" id="JOWA01000087">
    <property type="protein sequence ID" value="KEZ44849.1"/>
    <property type="molecule type" value="Genomic_DNA"/>
</dbReference>
<comment type="similarity">
    <text evidence="1">Belongs to the isochorismatase family.</text>
</comment>
<dbReference type="InterPro" id="IPR000868">
    <property type="entry name" value="Isochorismatase-like_dom"/>
</dbReference>
<dbReference type="InterPro" id="IPR036380">
    <property type="entry name" value="Isochorismatase-like_sf"/>
</dbReference>
<evidence type="ECO:0000259" key="2">
    <source>
        <dbReference type="Pfam" id="PF00857"/>
    </source>
</evidence>